<organism evidence="4 5">
    <name type="scientific">Brevibacterium aurantiacum</name>
    <dbReference type="NCBI Taxonomy" id="273384"/>
    <lineage>
        <taxon>Bacteria</taxon>
        <taxon>Bacillati</taxon>
        <taxon>Actinomycetota</taxon>
        <taxon>Actinomycetes</taxon>
        <taxon>Micrococcales</taxon>
        <taxon>Brevibacteriaceae</taxon>
        <taxon>Brevibacterium</taxon>
    </lineage>
</organism>
<keyword evidence="2" id="KW-0472">Membrane</keyword>
<keyword evidence="2" id="KW-1133">Transmembrane helix</keyword>
<feature type="transmembrane region" description="Helical" evidence="2">
    <location>
        <begin position="192"/>
        <end position="213"/>
    </location>
</feature>
<evidence type="ECO:0000256" key="2">
    <source>
        <dbReference type="SAM" id="Phobius"/>
    </source>
</evidence>
<feature type="region of interest" description="Disordered" evidence="1">
    <location>
        <begin position="1"/>
        <end position="20"/>
    </location>
</feature>
<dbReference type="InterPro" id="IPR036938">
    <property type="entry name" value="PAP2/HPO_sf"/>
</dbReference>
<dbReference type="SUPFAM" id="SSF48317">
    <property type="entry name" value="Acid phosphatase/Vanadium-dependent haloperoxidase"/>
    <property type="match status" value="1"/>
</dbReference>
<keyword evidence="2" id="KW-0812">Transmembrane</keyword>
<dbReference type="Proteomes" id="UP000217564">
    <property type="component" value="Unassembled WGS sequence"/>
</dbReference>
<dbReference type="Gene3D" id="1.20.144.10">
    <property type="entry name" value="Phosphatidic acid phosphatase type 2/haloperoxidase"/>
    <property type="match status" value="1"/>
</dbReference>
<feature type="transmembrane region" description="Helical" evidence="2">
    <location>
        <begin position="114"/>
        <end position="133"/>
    </location>
</feature>
<name>A0A2A3Z9I7_BREAU</name>
<gene>
    <name evidence="4" type="ORF">CIK64_02470</name>
</gene>
<feature type="transmembrane region" description="Helical" evidence="2">
    <location>
        <begin position="158"/>
        <end position="180"/>
    </location>
</feature>
<dbReference type="InterPro" id="IPR000326">
    <property type="entry name" value="PAP2/HPO"/>
</dbReference>
<evidence type="ECO:0000313" key="4">
    <source>
        <dbReference type="EMBL" id="PCC48131.1"/>
    </source>
</evidence>
<sequence length="257" mass="28388">MMVVDSRMAPDGQTGLPTDQDRVQAKSKGWLTRATSIWALALGLAVLTVVAMGPLRVWDYQLNRRWLYLFNPDLVWFAQNILDRVAGQAVCMPVLAIVAIVLARRRQSWRPIGFALAAEGAFFIGIGGLKVLLARPSTTLHDPRFFQGGLLEFGDRGISFPSGHAAEAVLIYGAAVYLIAHYSGASRRLVHILCWVVVAISVNSVVVSFLLGWHWATDLLGGLIAGGLFLRILVQCDRRTRYRWTRIQGFERAGISS</sequence>
<accession>A0A2A3Z9I7</accession>
<dbReference type="EMBL" id="NRGP01000003">
    <property type="protein sequence ID" value="PCC48131.1"/>
    <property type="molecule type" value="Genomic_DNA"/>
</dbReference>
<evidence type="ECO:0000256" key="1">
    <source>
        <dbReference type="SAM" id="MobiDB-lite"/>
    </source>
</evidence>
<proteinExistence type="predicted"/>
<comment type="caution">
    <text evidence="4">The sequence shown here is derived from an EMBL/GenBank/DDBJ whole genome shotgun (WGS) entry which is preliminary data.</text>
</comment>
<dbReference type="SMART" id="SM00014">
    <property type="entry name" value="acidPPc"/>
    <property type="match status" value="1"/>
</dbReference>
<dbReference type="Pfam" id="PF01569">
    <property type="entry name" value="PAP2"/>
    <property type="match status" value="1"/>
</dbReference>
<evidence type="ECO:0000259" key="3">
    <source>
        <dbReference type="SMART" id="SM00014"/>
    </source>
</evidence>
<evidence type="ECO:0000313" key="5">
    <source>
        <dbReference type="Proteomes" id="UP000217564"/>
    </source>
</evidence>
<dbReference type="AlphaFoldDB" id="A0A2A3Z9I7"/>
<reference evidence="4 5" key="1">
    <citation type="journal article" date="2017" name="Elife">
        <title>Extensive horizontal gene transfer in cheese-associated bacteria.</title>
        <authorList>
            <person name="Bonham K.S."/>
            <person name="Wolfe B.E."/>
            <person name="Dutton R.J."/>
        </authorList>
    </citation>
    <scope>NUCLEOTIDE SEQUENCE [LARGE SCALE GENOMIC DNA]</scope>
    <source>
        <strain evidence="4 5">947_7</strain>
    </source>
</reference>
<feature type="transmembrane region" description="Helical" evidence="2">
    <location>
        <begin position="85"/>
        <end position="102"/>
    </location>
</feature>
<feature type="domain" description="Phosphatidic acid phosphatase type 2/haloperoxidase" evidence="3">
    <location>
        <begin position="112"/>
        <end position="234"/>
    </location>
</feature>
<feature type="transmembrane region" description="Helical" evidence="2">
    <location>
        <begin position="219"/>
        <end position="236"/>
    </location>
</feature>
<protein>
    <submittedName>
        <fullName evidence="4">Phosphatidic acid phosphatase</fullName>
    </submittedName>
</protein>
<feature type="transmembrane region" description="Helical" evidence="2">
    <location>
        <begin position="37"/>
        <end position="58"/>
    </location>
</feature>